<keyword evidence="13" id="KW-0479">Metal-binding</keyword>
<evidence type="ECO:0000256" key="5">
    <source>
        <dbReference type="ARBA" id="ARBA00019087"/>
    </source>
</evidence>
<protein>
    <recommendedName>
        <fullName evidence="5">Enterobactin synthase component D</fullName>
    </recommendedName>
    <alternativeName>
        <fullName evidence="8">4'-phosphopantetheinyl transferase EntD</fullName>
    </alternativeName>
    <alternativeName>
        <fullName evidence="9">Enterochelin synthase D</fullName>
    </alternativeName>
</protein>
<dbReference type="STRING" id="637910.ROD_05921"/>
<comment type="catalytic activity">
    <reaction evidence="11">
        <text>apo-[peptidyl-carrier protein] + CoA = holo-[peptidyl-carrier protein] + adenosine 3',5'-bisphosphate + H(+)</text>
        <dbReference type="Rhea" id="RHEA:46228"/>
        <dbReference type="Rhea" id="RHEA-COMP:11479"/>
        <dbReference type="Rhea" id="RHEA-COMP:11480"/>
        <dbReference type="ChEBI" id="CHEBI:15378"/>
        <dbReference type="ChEBI" id="CHEBI:29999"/>
        <dbReference type="ChEBI" id="CHEBI:57287"/>
        <dbReference type="ChEBI" id="CHEBI:58343"/>
        <dbReference type="ChEBI" id="CHEBI:64479"/>
    </reaction>
</comment>
<evidence type="ECO:0000256" key="4">
    <source>
        <dbReference type="ARBA" id="ARBA00011503"/>
    </source>
</evidence>
<comment type="function">
    <text evidence="1">Involved in the biosynthesis of the siderophore enterobactin (enterochelin), which is a macrocyclic trimeric lactone of N-(2,3-dihydroxybenzoyl)-serine. The serine trilactone serves as a scaffolding for the three catechol functionalities that provide hexadentate coordination for the tightly ligated iron(2+) atoms. Plays an essential role in the assembly of the enterobactin by catalyzing the transfer of the 4'-phosphopantetheine (Ppant) moiety from coenzyme A to the apo-domains of both EntB (ArCP domain) and EntF (PCP domain) to yield their holo-forms which make them competent for the activation of 2,3-dihydroxybenzoate (DHB) and L-serine, respectively.</text>
</comment>
<keyword evidence="17" id="KW-1185">Reference proteome</keyword>
<comment type="similarity">
    <text evidence="3">Belongs to the P-Pant transferase superfamily. EntD family.</text>
</comment>
<accession>D2TMM3</accession>
<feature type="binding site" evidence="12">
    <location>
        <position position="62"/>
    </location>
    <ligand>
        <name>CoA</name>
        <dbReference type="ChEBI" id="CHEBI:57287"/>
    </ligand>
</feature>
<dbReference type="SUPFAM" id="SSF56214">
    <property type="entry name" value="4'-phosphopantetheinyl transferase"/>
    <property type="match status" value="1"/>
</dbReference>
<evidence type="ECO:0000256" key="1">
    <source>
        <dbReference type="ARBA" id="ARBA00003937"/>
    </source>
</evidence>
<proteinExistence type="inferred from homology"/>
<dbReference type="Proteomes" id="UP000001889">
    <property type="component" value="Chromosome"/>
</dbReference>
<dbReference type="KEGG" id="cro:ROD_05921"/>
<dbReference type="Pfam" id="PF01648">
    <property type="entry name" value="ACPS"/>
    <property type="match status" value="1"/>
</dbReference>
<evidence type="ECO:0000256" key="7">
    <source>
        <dbReference type="ARBA" id="ARBA00023191"/>
    </source>
</evidence>
<dbReference type="Gene3D" id="3.90.470.20">
    <property type="entry name" value="4'-phosphopantetheinyl transferase domain"/>
    <property type="match status" value="1"/>
</dbReference>
<dbReference type="InterPro" id="IPR003542">
    <property type="entry name" value="Enbac_synth_compD-like"/>
</dbReference>
<dbReference type="InterPro" id="IPR037143">
    <property type="entry name" value="4-PPantetheinyl_Trfase_dom_sf"/>
</dbReference>
<evidence type="ECO:0000256" key="8">
    <source>
        <dbReference type="ARBA" id="ARBA00029894"/>
    </source>
</evidence>
<dbReference type="PANTHER" id="PTHR38096:SF1">
    <property type="entry name" value="ENTEROBACTIN SYNTHASE COMPONENT D"/>
    <property type="match status" value="1"/>
</dbReference>
<dbReference type="HOGENOM" id="CLU_075076_1_0_6"/>
<evidence type="ECO:0000256" key="6">
    <source>
        <dbReference type="ARBA" id="ARBA00022679"/>
    </source>
</evidence>
<evidence type="ECO:0000256" key="12">
    <source>
        <dbReference type="PIRSR" id="PIRSR603542-1"/>
    </source>
</evidence>
<feature type="binding site" evidence="12">
    <location>
        <position position="123"/>
    </location>
    <ligand>
        <name>CoA</name>
        <dbReference type="ChEBI" id="CHEBI:57287"/>
    </ligand>
</feature>
<dbReference type="InterPro" id="IPR008278">
    <property type="entry name" value="4-PPantetheinyl_Trfase_dom"/>
</dbReference>
<reference evidence="16 17" key="1">
    <citation type="journal article" date="2010" name="J. Bacteriol.">
        <title>The Citrobacter rodentium genome sequence reveals convergent evolution with human pathogenic Escherichia coli.</title>
        <authorList>
            <person name="Petty N.K."/>
            <person name="Bulgin R."/>
            <person name="Crepin V.F."/>
            <person name="Cerdeno-Tarraga A.M."/>
            <person name="Schroeder G.N."/>
            <person name="Quail M.A."/>
            <person name="Lennard N."/>
            <person name="Corton C."/>
            <person name="Barron A."/>
            <person name="Clark L."/>
            <person name="Toribio A.L."/>
            <person name="Parkhill J."/>
            <person name="Dougan G."/>
            <person name="Frankel G."/>
            <person name="Thomson N.R."/>
        </authorList>
    </citation>
    <scope>NUCLEOTIDE SEQUENCE [LARGE SCALE GENOMIC DNA]</scope>
    <source>
        <strain evidence="16 17">ICC168</strain>
    </source>
</reference>
<gene>
    <name evidence="16" type="primary">entD</name>
    <name evidence="16" type="ordered locus">ROD_05921</name>
</gene>
<evidence type="ECO:0000313" key="17">
    <source>
        <dbReference type="Proteomes" id="UP000001889"/>
    </source>
</evidence>
<name>D2TMM3_CITRI</name>
<dbReference type="Pfam" id="PF17837">
    <property type="entry name" value="4PPT_N"/>
    <property type="match status" value="1"/>
</dbReference>
<organism evidence="16 17">
    <name type="scientific">Citrobacter rodentium (strain ICC168)</name>
    <name type="common">Citrobacter freundii biotype 4280</name>
    <dbReference type="NCBI Taxonomy" id="637910"/>
    <lineage>
        <taxon>Bacteria</taxon>
        <taxon>Pseudomonadati</taxon>
        <taxon>Pseudomonadota</taxon>
        <taxon>Gammaproteobacteria</taxon>
        <taxon>Enterobacterales</taxon>
        <taxon>Enterobacteriaceae</taxon>
        <taxon>Citrobacter</taxon>
    </lineage>
</organism>
<feature type="binding site" evidence="13">
    <location>
        <position position="125"/>
    </location>
    <ligand>
        <name>Mg(2+)</name>
        <dbReference type="ChEBI" id="CHEBI:18420"/>
    </ligand>
</feature>
<feature type="binding site" evidence="12">
    <location>
        <begin position="105"/>
        <end position="106"/>
    </location>
    <ligand>
        <name>CoA</name>
        <dbReference type="ChEBI" id="CHEBI:57287"/>
    </ligand>
</feature>
<evidence type="ECO:0000256" key="3">
    <source>
        <dbReference type="ARBA" id="ARBA00008342"/>
    </source>
</evidence>
<dbReference type="eggNOG" id="COG2977">
    <property type="taxonomic scope" value="Bacteria"/>
</dbReference>
<feature type="domain" description="4'-phosphopantetheinyl transferase N-terminal" evidence="15">
    <location>
        <begin position="53"/>
        <end position="116"/>
    </location>
</feature>
<dbReference type="GO" id="GO:0008897">
    <property type="term" value="F:holo-[acyl-carrier-protein] synthase activity"/>
    <property type="evidence" value="ECO:0007669"/>
    <property type="project" value="InterPro"/>
</dbReference>
<keyword evidence="6 16" id="KW-0808">Transferase</keyword>
<feature type="domain" description="4'-phosphopantetheinyl transferase" evidence="14">
    <location>
        <begin position="119"/>
        <end position="220"/>
    </location>
</feature>
<comment type="catalytic activity">
    <reaction evidence="10">
        <text>apo-[aryl-carrier protein] + CoA = holo-[aryl-carrier protein] + adenosine 3',5'-bisphosphate + H(+)</text>
        <dbReference type="Rhea" id="RHEA:48404"/>
        <dbReference type="Rhea" id="RHEA-COMP:15903"/>
        <dbReference type="Rhea" id="RHEA-COMP:17557"/>
        <dbReference type="ChEBI" id="CHEBI:15378"/>
        <dbReference type="ChEBI" id="CHEBI:29999"/>
        <dbReference type="ChEBI" id="CHEBI:57287"/>
        <dbReference type="ChEBI" id="CHEBI:58343"/>
        <dbReference type="ChEBI" id="CHEBI:64479"/>
    </reaction>
</comment>
<evidence type="ECO:0000256" key="9">
    <source>
        <dbReference type="ARBA" id="ARBA00031996"/>
    </source>
</evidence>
<dbReference type="PANTHER" id="PTHR38096">
    <property type="entry name" value="ENTEROBACTIN SYNTHASE COMPONENT D"/>
    <property type="match status" value="1"/>
</dbReference>
<dbReference type="GO" id="GO:0009239">
    <property type="term" value="P:enterobactin biosynthetic process"/>
    <property type="evidence" value="ECO:0007669"/>
    <property type="project" value="UniProtKB-UniPathway"/>
</dbReference>
<comment type="pathway">
    <text evidence="2">Siderophore biosynthesis; enterobactin biosynthesis.</text>
</comment>
<evidence type="ECO:0000256" key="13">
    <source>
        <dbReference type="PIRSR" id="PIRSR603542-2"/>
    </source>
</evidence>
<keyword evidence="7" id="KW-0259">Enterobactin biosynthesis</keyword>
<evidence type="ECO:0000313" key="16">
    <source>
        <dbReference type="EMBL" id="CBG87368.1"/>
    </source>
</evidence>
<feature type="binding site" evidence="13">
    <location>
        <position position="124"/>
    </location>
    <ligand>
        <name>Mg(2+)</name>
        <dbReference type="ChEBI" id="CHEBI:18420"/>
    </ligand>
</feature>
<dbReference type="GO" id="GO:0005886">
    <property type="term" value="C:plasma membrane"/>
    <property type="evidence" value="ECO:0007669"/>
    <property type="project" value="TreeGrafter"/>
</dbReference>
<dbReference type="GO" id="GO:0009366">
    <property type="term" value="C:enterobactin synthetase complex"/>
    <property type="evidence" value="ECO:0007669"/>
    <property type="project" value="InterPro"/>
</dbReference>
<dbReference type="NCBIfam" id="NF007604">
    <property type="entry name" value="PRK10251.1"/>
    <property type="match status" value="1"/>
</dbReference>
<dbReference type="PRINTS" id="PR01399">
    <property type="entry name" value="ENTSNTHTASED"/>
</dbReference>
<comment type="cofactor">
    <cofactor evidence="13">
        <name>Mg(2+)</name>
        <dbReference type="ChEBI" id="CHEBI:18420"/>
    </cofactor>
</comment>
<feature type="binding site" evidence="12">
    <location>
        <position position="70"/>
    </location>
    <ligand>
        <name>CoA</name>
        <dbReference type="ChEBI" id="CHEBI:57287"/>
    </ligand>
</feature>
<evidence type="ECO:0000259" key="14">
    <source>
        <dbReference type="Pfam" id="PF01648"/>
    </source>
</evidence>
<keyword evidence="13" id="KW-0460">Magnesium</keyword>
<feature type="binding site" evidence="12">
    <location>
        <position position="168"/>
    </location>
    <ligand>
        <name>CoA</name>
        <dbReference type="ChEBI" id="CHEBI:57287"/>
    </ligand>
</feature>
<sequence length="223" mass="24860">MPVHSPAFAGECYYRAMQTTHSPLAFAGHTLHVVTFDPASFDERDLLWLPHYAQLAKAGRKRKSEHLAGRIAAVHALRQCGYKSVPGIGAQRQPLWPAGLFGSISHCAQTALAVVARHRIGVDIEAWFTPQTAAELADSIVNEDERQRLADGELPFARALTLAFSAKESAFKALAPSEQGNAGFSRFQIIAVQPEQMLLRFRHHNLRVQWRFTQEHVITLARF</sequence>
<dbReference type="UniPathway" id="UPA00017"/>
<comment type="subunit">
    <text evidence="4">EntB, EntD, EntE, and EntF form a multienzyme complex called enterobactin synthase.</text>
</comment>
<feature type="binding site" evidence="12">
    <location>
        <position position="172"/>
    </location>
    <ligand>
        <name>CoA</name>
        <dbReference type="ChEBI" id="CHEBI:57287"/>
    </ligand>
</feature>
<evidence type="ECO:0000256" key="2">
    <source>
        <dbReference type="ARBA" id="ARBA00004993"/>
    </source>
</evidence>
<dbReference type="AlphaFoldDB" id="D2TMM3"/>
<evidence type="ECO:0000259" key="15">
    <source>
        <dbReference type="Pfam" id="PF17837"/>
    </source>
</evidence>
<dbReference type="GO" id="GO:0000287">
    <property type="term" value="F:magnesium ion binding"/>
    <property type="evidence" value="ECO:0007669"/>
    <property type="project" value="InterPro"/>
</dbReference>
<feature type="binding site" evidence="13">
    <location>
        <position position="123"/>
    </location>
    <ligand>
        <name>Mg(2+)</name>
        <dbReference type="ChEBI" id="CHEBI:18420"/>
    </ligand>
</feature>
<evidence type="ECO:0000256" key="11">
    <source>
        <dbReference type="ARBA" id="ARBA00049191"/>
    </source>
</evidence>
<dbReference type="EMBL" id="FN543502">
    <property type="protein sequence ID" value="CBG87368.1"/>
    <property type="molecule type" value="Genomic_DNA"/>
</dbReference>
<evidence type="ECO:0000256" key="10">
    <source>
        <dbReference type="ARBA" id="ARBA00049176"/>
    </source>
</evidence>
<dbReference type="InterPro" id="IPR041354">
    <property type="entry name" value="4PPT_N"/>
</dbReference>